<dbReference type="InterPro" id="IPR051663">
    <property type="entry name" value="CLec_Tetranectin-domain"/>
</dbReference>
<sequence>MRQLSATVDALKRDQDDLRQLSTTVNTLKRDLDDIRQLSTTVDALKRDRDDMRQLSTTVDALKRDLDSERSRVTALEQRLQEMPSCPTGYTEFRGICYKAFYTEKTFSDAAAACREDGGTLAIPRDAETNAFLISLHNAVSYSGHFWFGLHDRREEGSFEWVDGSALGTYSSWAPGQPDNLRGGEDCVLYSFYWNDKWADSSCDRPFRFICQAVPGTSYNRTFS</sequence>
<dbReference type="PROSITE" id="PS00615">
    <property type="entry name" value="C_TYPE_LECTIN_1"/>
    <property type="match status" value="1"/>
</dbReference>
<dbReference type="PANTHER" id="PTHR22799">
    <property type="entry name" value="TETRANECTIN-RELATED"/>
    <property type="match status" value="1"/>
</dbReference>
<dbReference type="AlphaFoldDB" id="A0A9J7LVX2"/>
<dbReference type="CDD" id="cd00037">
    <property type="entry name" value="CLECT"/>
    <property type="match status" value="1"/>
</dbReference>
<gene>
    <name evidence="6" type="primary">LOC118424700</name>
</gene>
<evidence type="ECO:0000313" key="5">
    <source>
        <dbReference type="Proteomes" id="UP000001554"/>
    </source>
</evidence>
<protein>
    <submittedName>
        <fullName evidence="6">Alpha-N-acetylgalactosamine-specific lectin-like isoform X1</fullName>
    </submittedName>
</protein>
<dbReference type="Proteomes" id="UP000001554">
    <property type="component" value="Chromosome 10"/>
</dbReference>
<proteinExistence type="predicted"/>
<evidence type="ECO:0000313" key="6">
    <source>
        <dbReference type="RefSeq" id="XP_035689273.1"/>
    </source>
</evidence>
<dbReference type="Pfam" id="PF00059">
    <property type="entry name" value="Lectin_C"/>
    <property type="match status" value="1"/>
</dbReference>
<reference evidence="5" key="1">
    <citation type="journal article" date="2020" name="Nat. Ecol. Evol.">
        <title>Deeply conserved synteny resolves early events in vertebrate evolution.</title>
        <authorList>
            <person name="Simakov O."/>
            <person name="Marletaz F."/>
            <person name="Yue J.X."/>
            <person name="O'Connell B."/>
            <person name="Jenkins J."/>
            <person name="Brandt A."/>
            <person name="Calef R."/>
            <person name="Tung C.H."/>
            <person name="Huang T.K."/>
            <person name="Schmutz J."/>
            <person name="Satoh N."/>
            <person name="Yu J.K."/>
            <person name="Putnam N.H."/>
            <person name="Green R.E."/>
            <person name="Rokhsar D.S."/>
        </authorList>
    </citation>
    <scope>NUCLEOTIDE SEQUENCE [LARGE SCALE GENOMIC DNA]</scope>
    <source>
        <strain evidence="5">S238N-H82</strain>
    </source>
</reference>
<dbReference type="KEGG" id="bfo:118424700"/>
<dbReference type="GO" id="GO:0030246">
    <property type="term" value="F:carbohydrate binding"/>
    <property type="evidence" value="ECO:0007669"/>
    <property type="project" value="UniProtKB-KW"/>
</dbReference>
<dbReference type="FunFam" id="3.10.100.10:FF:000103">
    <property type="entry name" value="Uncharacterized protein"/>
    <property type="match status" value="1"/>
</dbReference>
<evidence type="ECO:0000256" key="1">
    <source>
        <dbReference type="ARBA" id="ARBA00022734"/>
    </source>
</evidence>
<keyword evidence="1" id="KW-0430">Lectin</keyword>
<dbReference type="InterPro" id="IPR016186">
    <property type="entry name" value="C-type_lectin-like/link_sf"/>
</dbReference>
<dbReference type="Gene3D" id="3.10.100.10">
    <property type="entry name" value="Mannose-Binding Protein A, subunit A"/>
    <property type="match status" value="1"/>
</dbReference>
<dbReference type="GeneID" id="118424700"/>
<dbReference type="InterPro" id="IPR016187">
    <property type="entry name" value="CTDL_fold"/>
</dbReference>
<dbReference type="Gene3D" id="1.20.1480.30">
    <property type="entry name" value="Designed four-helix bundle protein"/>
    <property type="match status" value="1"/>
</dbReference>
<accession>A0A9J7LVX2</accession>
<dbReference type="PROSITE" id="PS50041">
    <property type="entry name" value="C_TYPE_LECTIN_2"/>
    <property type="match status" value="1"/>
</dbReference>
<dbReference type="SMART" id="SM00034">
    <property type="entry name" value="CLECT"/>
    <property type="match status" value="1"/>
</dbReference>
<dbReference type="RefSeq" id="XP_035689273.1">
    <property type="nucleotide sequence ID" value="XM_035833380.1"/>
</dbReference>
<dbReference type="InterPro" id="IPR001304">
    <property type="entry name" value="C-type_lectin-like"/>
</dbReference>
<name>A0A9J7LVX2_BRAFL</name>
<keyword evidence="2" id="KW-1015">Disulfide bond</keyword>
<dbReference type="OrthoDB" id="441660at2759"/>
<evidence type="ECO:0000259" key="4">
    <source>
        <dbReference type="PROSITE" id="PS50041"/>
    </source>
</evidence>
<dbReference type="PANTHER" id="PTHR22799:SF6">
    <property type="entry name" value="C-TYPE LECTIN DOMAIN FAMILY 4 MEMBER M-LIKE"/>
    <property type="match status" value="1"/>
</dbReference>
<organism evidence="5 6">
    <name type="scientific">Branchiostoma floridae</name>
    <name type="common">Florida lancelet</name>
    <name type="synonym">Amphioxus</name>
    <dbReference type="NCBI Taxonomy" id="7739"/>
    <lineage>
        <taxon>Eukaryota</taxon>
        <taxon>Metazoa</taxon>
        <taxon>Chordata</taxon>
        <taxon>Cephalochordata</taxon>
        <taxon>Leptocardii</taxon>
        <taxon>Amphioxiformes</taxon>
        <taxon>Branchiostomatidae</taxon>
        <taxon>Branchiostoma</taxon>
    </lineage>
</organism>
<feature type="domain" description="C-type lectin" evidence="4">
    <location>
        <begin position="93"/>
        <end position="212"/>
    </location>
</feature>
<dbReference type="SUPFAM" id="SSF56436">
    <property type="entry name" value="C-type lectin-like"/>
    <property type="match status" value="1"/>
</dbReference>
<keyword evidence="3" id="KW-0175">Coiled coil</keyword>
<dbReference type="InterPro" id="IPR018378">
    <property type="entry name" value="C-type_lectin_CS"/>
</dbReference>
<dbReference type="OMA" id="LTIAYWE"/>
<feature type="coiled-coil region" evidence="3">
    <location>
        <begin position="1"/>
        <end position="79"/>
    </location>
</feature>
<evidence type="ECO:0000256" key="2">
    <source>
        <dbReference type="ARBA" id="ARBA00023157"/>
    </source>
</evidence>
<evidence type="ECO:0000256" key="3">
    <source>
        <dbReference type="SAM" id="Coils"/>
    </source>
</evidence>
<keyword evidence="5" id="KW-1185">Reference proteome</keyword>
<reference evidence="6" key="2">
    <citation type="submission" date="2025-08" db="UniProtKB">
        <authorList>
            <consortium name="RefSeq"/>
        </authorList>
    </citation>
    <scope>IDENTIFICATION</scope>
    <source>
        <strain evidence="6">S238N-H82</strain>
        <tissue evidence="6">Testes</tissue>
    </source>
</reference>
<dbReference type="FunFam" id="1.20.1480.30:FF:000003">
    <property type="entry name" value="Uncharacterized protein"/>
    <property type="match status" value="1"/>
</dbReference>